<gene>
    <name evidence="1" type="ORF">ASEP1449_LOCUS19578</name>
</gene>
<proteinExistence type="predicted"/>
<organism evidence="1">
    <name type="scientific">Attheya septentrionalis</name>
    <dbReference type="NCBI Taxonomy" id="420275"/>
    <lineage>
        <taxon>Eukaryota</taxon>
        <taxon>Sar</taxon>
        <taxon>Stramenopiles</taxon>
        <taxon>Ochrophyta</taxon>
        <taxon>Bacillariophyta</taxon>
        <taxon>Coscinodiscophyceae</taxon>
        <taxon>Chaetocerotophycidae</taxon>
        <taxon>Chaetocerotales</taxon>
        <taxon>Attheyaceae</taxon>
        <taxon>Attheya</taxon>
    </lineage>
</organism>
<accession>A0A7S2XUA6</accession>
<dbReference type="PANTHER" id="PTHR10859:SF91">
    <property type="entry name" value="DOLICHYL-PHOSPHATE BETA-GLUCOSYLTRANSFERASE"/>
    <property type="match status" value="1"/>
</dbReference>
<sequence length="148" mass="16937">MTTLLASILEIEKHDGNWKKPAMVVGYRNSMETSPLRTVTRWGFRTVVQTVIGNRHVRDSQCGFKLMSLSAGLQLYSNLHLVGWTHDVEVLYRAQVRNIPTREHPVEWTDKAGSKLLTPDNNVVSVSATMLWEVIQMRLEYALGRWTV</sequence>
<dbReference type="GO" id="GO:0005789">
    <property type="term" value="C:endoplasmic reticulum membrane"/>
    <property type="evidence" value="ECO:0007669"/>
    <property type="project" value="TreeGrafter"/>
</dbReference>
<dbReference type="AlphaFoldDB" id="A0A7S2XUA6"/>
<evidence type="ECO:0000313" key="1">
    <source>
        <dbReference type="EMBL" id="CAD9827744.1"/>
    </source>
</evidence>
<dbReference type="GO" id="GO:0006487">
    <property type="term" value="P:protein N-linked glycosylation"/>
    <property type="evidence" value="ECO:0007669"/>
    <property type="project" value="TreeGrafter"/>
</dbReference>
<dbReference type="PANTHER" id="PTHR10859">
    <property type="entry name" value="GLYCOSYL TRANSFERASE"/>
    <property type="match status" value="1"/>
</dbReference>
<protein>
    <submittedName>
        <fullName evidence="1">Uncharacterized protein</fullName>
    </submittedName>
</protein>
<dbReference type="EMBL" id="HBHQ01028849">
    <property type="protein sequence ID" value="CAD9827744.1"/>
    <property type="molecule type" value="Transcribed_RNA"/>
</dbReference>
<name>A0A7S2XUA6_9STRA</name>
<reference evidence="1" key="1">
    <citation type="submission" date="2021-01" db="EMBL/GenBank/DDBJ databases">
        <authorList>
            <person name="Corre E."/>
            <person name="Pelletier E."/>
            <person name="Niang G."/>
            <person name="Scheremetjew M."/>
            <person name="Finn R."/>
            <person name="Kale V."/>
            <person name="Holt S."/>
            <person name="Cochrane G."/>
            <person name="Meng A."/>
            <person name="Brown T."/>
            <person name="Cohen L."/>
        </authorList>
    </citation>
    <scope>NUCLEOTIDE SEQUENCE</scope>
    <source>
        <strain evidence="1">CCMP2084</strain>
    </source>
</reference>